<evidence type="ECO:0000256" key="2">
    <source>
        <dbReference type="ARBA" id="ARBA00022737"/>
    </source>
</evidence>
<keyword evidence="2" id="KW-0677">Repeat</keyword>
<comment type="catalytic activity">
    <reaction evidence="4">
        <text>D-galactosamine 6-phosphate + H2O = D-tagatopyranose 1-phosphate + NH4(+)</text>
        <dbReference type="Rhea" id="RHEA:47680"/>
        <dbReference type="ChEBI" id="CHEBI:15377"/>
        <dbReference type="ChEBI" id="CHEBI:28938"/>
        <dbReference type="ChEBI" id="CHEBI:71674"/>
        <dbReference type="ChEBI" id="CHEBI:138150"/>
    </reaction>
</comment>
<dbReference type="PANTHER" id="PTHR32502:SF3">
    <property type="entry name" value="D-GALACTOSAMINE-6-PHOSPHATE DEAMINASE AGAS-RELATED"/>
    <property type="match status" value="1"/>
</dbReference>
<keyword evidence="3" id="KW-0378">Hydrolase</keyword>
<dbReference type="CDD" id="cd05008">
    <property type="entry name" value="SIS_GlmS_GlmD_1"/>
    <property type="match status" value="1"/>
</dbReference>
<evidence type="ECO:0000313" key="6">
    <source>
        <dbReference type="EMBL" id="NGZ83419.1"/>
    </source>
</evidence>
<dbReference type="Gene3D" id="3.40.50.10490">
    <property type="entry name" value="Glucose-6-phosphate isomerase like protein, domain 1"/>
    <property type="match status" value="2"/>
</dbReference>
<dbReference type="InterPro" id="IPR001347">
    <property type="entry name" value="SIS_dom"/>
</dbReference>
<protein>
    <submittedName>
        <fullName evidence="6">SIS domain-containing protein</fullName>
    </submittedName>
</protein>
<proteinExistence type="inferred from homology"/>
<dbReference type="PROSITE" id="PS51464">
    <property type="entry name" value="SIS"/>
    <property type="match status" value="2"/>
</dbReference>
<name>A0ABX0FFW9_9BURK</name>
<evidence type="ECO:0000259" key="5">
    <source>
        <dbReference type="PROSITE" id="PS51464"/>
    </source>
</evidence>
<comment type="similarity">
    <text evidence="1">Belongs to the SIS family. AgaS subfamily.</text>
</comment>
<dbReference type="Proteomes" id="UP000666369">
    <property type="component" value="Unassembled WGS sequence"/>
</dbReference>
<accession>A0ABX0FFW9</accession>
<dbReference type="RefSeq" id="WP_166098749.1">
    <property type="nucleotide sequence ID" value="NZ_JAADJT010000001.1"/>
</dbReference>
<evidence type="ECO:0000256" key="3">
    <source>
        <dbReference type="ARBA" id="ARBA00022801"/>
    </source>
</evidence>
<gene>
    <name evidence="6" type="ORF">GW587_03970</name>
</gene>
<dbReference type="PANTHER" id="PTHR32502">
    <property type="entry name" value="N-ACETYLGALACTOSAMINE PERMEASE II COMPONENT-RELATED"/>
    <property type="match status" value="1"/>
</dbReference>
<feature type="domain" description="SIS" evidence="5">
    <location>
        <begin position="220"/>
        <end position="367"/>
    </location>
</feature>
<sequence>MTEHILGVDKTILDQRGGAFTASEITHQAPVWGEVAQLVTTQGPALSAFLTPLLARADLRIILTGAGTSAFIGDCLLPSLLKRLGRRVEAIATTDLVAAPAQYLQAAVPTLLVSFARSGSSPESVAAVALADQLVSQVYHLIITCNGDGLLYQHAQGQANAYAIVLPDATHDRAFAMTSSFTSMLLTASLVFGVIDGAGPALAAAQQAAGDLMVGGLPLINELVARRFKRVVYLGSNELKGLAQEAALKLLELSDGKVVAMFDTPLGFRHGPKTIIDSDTLVVLMMSNDPYTRRYDSDLLRELRADGRAGQVLALSAQDSGATDGDHLLLNHAAASSDLELALPYIVFAQMFAFLYSLALEIRPDTPSMSGTVNRVVSGVNIYPFG</sequence>
<dbReference type="InterPro" id="IPR035466">
    <property type="entry name" value="GlmS/AgaS_SIS"/>
</dbReference>
<keyword evidence="7" id="KW-1185">Reference proteome</keyword>
<dbReference type="CDD" id="cd05010">
    <property type="entry name" value="SIS_AgaS_like"/>
    <property type="match status" value="1"/>
</dbReference>
<dbReference type="Pfam" id="PF01380">
    <property type="entry name" value="SIS"/>
    <property type="match status" value="2"/>
</dbReference>
<dbReference type="InterPro" id="IPR050303">
    <property type="entry name" value="GatZ_KbaZ_carbometab"/>
</dbReference>
<dbReference type="EMBL" id="JAADJT010000001">
    <property type="protein sequence ID" value="NGZ83419.1"/>
    <property type="molecule type" value="Genomic_DNA"/>
</dbReference>
<reference evidence="7" key="1">
    <citation type="submission" date="2023-07" db="EMBL/GenBank/DDBJ databases">
        <title>Duganella aceri sp. nov., isolated from tree sap.</title>
        <authorList>
            <person name="Kim I.S."/>
        </authorList>
    </citation>
    <scope>NUCLEOTIDE SEQUENCE [LARGE SCALE GENOMIC DNA]</scope>
    <source>
        <strain evidence="7">SAP-35</strain>
    </source>
</reference>
<organism evidence="6 7">
    <name type="scientific">Duganella aceris</name>
    <dbReference type="NCBI Taxonomy" id="2703883"/>
    <lineage>
        <taxon>Bacteria</taxon>
        <taxon>Pseudomonadati</taxon>
        <taxon>Pseudomonadota</taxon>
        <taxon>Betaproteobacteria</taxon>
        <taxon>Burkholderiales</taxon>
        <taxon>Oxalobacteraceae</taxon>
        <taxon>Telluria group</taxon>
        <taxon>Duganella</taxon>
    </lineage>
</organism>
<dbReference type="SUPFAM" id="SSF53697">
    <property type="entry name" value="SIS domain"/>
    <property type="match status" value="1"/>
</dbReference>
<evidence type="ECO:0000256" key="4">
    <source>
        <dbReference type="ARBA" id="ARBA00029292"/>
    </source>
</evidence>
<dbReference type="InterPro" id="IPR046348">
    <property type="entry name" value="SIS_dom_sf"/>
</dbReference>
<evidence type="ECO:0000256" key="1">
    <source>
        <dbReference type="ARBA" id="ARBA00007748"/>
    </source>
</evidence>
<feature type="domain" description="SIS" evidence="5">
    <location>
        <begin position="50"/>
        <end position="200"/>
    </location>
</feature>
<dbReference type="InterPro" id="IPR035464">
    <property type="entry name" value="SIS_AgaS"/>
</dbReference>
<comment type="caution">
    <text evidence="6">The sequence shown here is derived from an EMBL/GenBank/DDBJ whole genome shotgun (WGS) entry which is preliminary data.</text>
</comment>
<evidence type="ECO:0000313" key="7">
    <source>
        <dbReference type="Proteomes" id="UP000666369"/>
    </source>
</evidence>